<accession>A0A9X0RCD1</accession>
<protein>
    <recommendedName>
        <fullName evidence="3">RiboL-PSP-HEPN domain-containing protein</fullName>
    </recommendedName>
</protein>
<sequence length="240" mass="27759">MEKRDRVSEILRKKDVSGDYGNSLEQIYSRLDSLGDLEVAFLTLKDHDGVNNLLEKEGIWDSYSIMLEGAKYVPVGLVACLESYFRVQVARVIDSHEFYKNRASKLQVKLDLQTAIDLEVNKLTIGEFISHLVKLNNIDDINKTMTTIMEDDFLKNVGIWREKLDYQVDMFNTPPNEKFGYMLASLKRIFEQRNLICHESYFDSEIIEQLMNTKDVVEFIRAVNSFIDSHIASTNKLAEL</sequence>
<evidence type="ECO:0000313" key="2">
    <source>
        <dbReference type="Proteomes" id="UP000615796"/>
    </source>
</evidence>
<comment type="caution">
    <text evidence="1">The sequence shown here is derived from an EMBL/GenBank/DDBJ whole genome shotgun (WGS) entry which is preliminary data.</text>
</comment>
<dbReference type="EMBL" id="JACRUP010000051">
    <property type="protein sequence ID" value="MBC5853452.1"/>
    <property type="molecule type" value="Genomic_DNA"/>
</dbReference>
<organism evidence="1 2">
    <name type="scientific">Vibrio metschnikovii</name>
    <dbReference type="NCBI Taxonomy" id="28172"/>
    <lineage>
        <taxon>Bacteria</taxon>
        <taxon>Pseudomonadati</taxon>
        <taxon>Pseudomonadota</taxon>
        <taxon>Gammaproteobacteria</taxon>
        <taxon>Vibrionales</taxon>
        <taxon>Vibrionaceae</taxon>
        <taxon>Vibrio</taxon>
    </lineage>
</organism>
<keyword evidence="2" id="KW-1185">Reference proteome</keyword>
<name>A0A9X0RCD1_VIBME</name>
<proteinExistence type="predicted"/>
<evidence type="ECO:0008006" key="3">
    <source>
        <dbReference type="Google" id="ProtNLM"/>
    </source>
</evidence>
<gene>
    <name evidence="1" type="ORF">H8Q88_21535</name>
</gene>
<reference evidence="1" key="1">
    <citation type="submission" date="2020-08" db="EMBL/GenBank/DDBJ databases">
        <title>Genome Sequencing and Pan-Genome Analysis of Migratory bird Vibrio Strains, Inner Mongolia.</title>
        <authorList>
            <person name="Zheng L."/>
        </authorList>
    </citation>
    <scope>NUCLEOTIDE SEQUENCE</scope>
    <source>
        <strain evidence="1">M13F</strain>
    </source>
</reference>
<dbReference type="RefSeq" id="WP_187027513.1">
    <property type="nucleotide sequence ID" value="NZ_JACRUP010000051.1"/>
</dbReference>
<evidence type="ECO:0000313" key="1">
    <source>
        <dbReference type="EMBL" id="MBC5853452.1"/>
    </source>
</evidence>
<dbReference type="Proteomes" id="UP000615796">
    <property type="component" value="Unassembled WGS sequence"/>
</dbReference>
<dbReference type="AlphaFoldDB" id="A0A9X0RCD1"/>